<sequence length="289" mass="34418">MEALFLKGIYLLSDHHKLDKAFELFRMHYRQNKWDEAEQVADYMNDLAHNLYQEQLQRSADGMNFTLQTKRPLVFYYAYSYLGKAIVYQEKRLFDQAREYIIKYAEMGWFNGLDDEGIEEVERFRFFAKANLFAVDLLSGKKEVLDEYVHFIRENGEELLPGLIVITEAANHHHWDVNHILNEFSQQFDDFSSYEDMGNRVYYTKLLYQLVVYYFKQNKYSIALNYILEFLSFSSNMEADNELKVVMALFEEYRAFASEEQQNQFKTIIKGVLSNEKNDYFSCYGVNVS</sequence>
<proteinExistence type="predicted"/>
<dbReference type="Proteomes" id="UP000273145">
    <property type="component" value="Chromosome"/>
</dbReference>
<keyword evidence="2" id="KW-1185">Reference proteome</keyword>
<dbReference type="AlphaFoldDB" id="A0A3S8RZW0"/>
<organism evidence="1 2">
    <name type="scientific">Paenibacillus lentus</name>
    <dbReference type="NCBI Taxonomy" id="1338368"/>
    <lineage>
        <taxon>Bacteria</taxon>
        <taxon>Bacillati</taxon>
        <taxon>Bacillota</taxon>
        <taxon>Bacilli</taxon>
        <taxon>Bacillales</taxon>
        <taxon>Paenibacillaceae</taxon>
        <taxon>Paenibacillus</taxon>
    </lineage>
</organism>
<name>A0A3S8RZW0_9BACL</name>
<evidence type="ECO:0000313" key="1">
    <source>
        <dbReference type="EMBL" id="AZK48455.1"/>
    </source>
</evidence>
<gene>
    <name evidence="1" type="ORF">EIM92_21640</name>
</gene>
<dbReference type="GO" id="GO:0003677">
    <property type="term" value="F:DNA binding"/>
    <property type="evidence" value="ECO:0007669"/>
    <property type="project" value="UniProtKB-KW"/>
</dbReference>
<keyword evidence="1" id="KW-0238">DNA-binding</keyword>
<dbReference type="EMBL" id="CP034248">
    <property type="protein sequence ID" value="AZK48455.1"/>
    <property type="molecule type" value="Genomic_DNA"/>
</dbReference>
<protein>
    <submittedName>
        <fullName evidence="1">DNA-binding protein</fullName>
    </submittedName>
</protein>
<evidence type="ECO:0000313" key="2">
    <source>
        <dbReference type="Proteomes" id="UP000273145"/>
    </source>
</evidence>
<dbReference type="OrthoDB" id="2592241at2"/>
<dbReference type="KEGG" id="plen:EIM92_21640"/>
<reference evidence="1 2" key="1">
    <citation type="submission" date="2018-11" db="EMBL/GenBank/DDBJ databases">
        <title>Genome sequencing of Paenibacillus lentus DSM25539(T).</title>
        <authorList>
            <person name="Kook J.-K."/>
            <person name="Park S.-N."/>
            <person name="Lim Y.K."/>
        </authorList>
    </citation>
    <scope>NUCLEOTIDE SEQUENCE [LARGE SCALE GENOMIC DNA]</scope>
    <source>
        <strain evidence="1 2">DSM 25539</strain>
    </source>
</reference>
<accession>A0A3S8RZW0</accession>